<comment type="caution">
    <text evidence="1">The sequence shown here is derived from an EMBL/GenBank/DDBJ whole genome shotgun (WGS) entry which is preliminary data.</text>
</comment>
<evidence type="ECO:0000313" key="2">
    <source>
        <dbReference type="Proteomes" id="UP001195483"/>
    </source>
</evidence>
<protein>
    <submittedName>
        <fullName evidence="1">Uncharacterized protein</fullName>
    </submittedName>
</protein>
<reference evidence="1" key="3">
    <citation type="submission" date="2023-05" db="EMBL/GenBank/DDBJ databases">
        <authorList>
            <person name="Smith C.H."/>
        </authorList>
    </citation>
    <scope>NUCLEOTIDE SEQUENCE</scope>
    <source>
        <strain evidence="1">CHS0354</strain>
        <tissue evidence="1">Mantle</tissue>
    </source>
</reference>
<reference evidence="1" key="1">
    <citation type="journal article" date="2021" name="Genome Biol. Evol.">
        <title>A High-Quality Reference Genome for a Parasitic Bivalve with Doubly Uniparental Inheritance (Bivalvia: Unionida).</title>
        <authorList>
            <person name="Smith C.H."/>
        </authorList>
    </citation>
    <scope>NUCLEOTIDE SEQUENCE</scope>
    <source>
        <strain evidence="1">CHS0354</strain>
    </source>
</reference>
<proteinExistence type="predicted"/>
<accession>A0AAE0VJX0</accession>
<evidence type="ECO:0000313" key="1">
    <source>
        <dbReference type="EMBL" id="KAK3580366.1"/>
    </source>
</evidence>
<dbReference type="EMBL" id="JAEAOA010000907">
    <property type="protein sequence ID" value="KAK3580366.1"/>
    <property type="molecule type" value="Genomic_DNA"/>
</dbReference>
<gene>
    <name evidence="1" type="ORF">CHS0354_014844</name>
</gene>
<name>A0AAE0VJX0_9BIVA</name>
<sequence length="117" mass="13635">MANDTWRSDHYPINMEIQLKKKLESQKTTPKVTQRADQIFFKNTILRLQELGVNPIQVEIMWGPSQINLPENDKADMEAKLELEETNHSLRTQCSRKKHSIIKETKSAVATKPEKLY</sequence>
<dbReference type="Proteomes" id="UP001195483">
    <property type="component" value="Unassembled WGS sequence"/>
</dbReference>
<dbReference type="AlphaFoldDB" id="A0AAE0VJX0"/>
<keyword evidence="2" id="KW-1185">Reference proteome</keyword>
<organism evidence="1 2">
    <name type="scientific">Potamilus streckersoni</name>
    <dbReference type="NCBI Taxonomy" id="2493646"/>
    <lineage>
        <taxon>Eukaryota</taxon>
        <taxon>Metazoa</taxon>
        <taxon>Spiralia</taxon>
        <taxon>Lophotrochozoa</taxon>
        <taxon>Mollusca</taxon>
        <taxon>Bivalvia</taxon>
        <taxon>Autobranchia</taxon>
        <taxon>Heteroconchia</taxon>
        <taxon>Palaeoheterodonta</taxon>
        <taxon>Unionida</taxon>
        <taxon>Unionoidea</taxon>
        <taxon>Unionidae</taxon>
        <taxon>Ambleminae</taxon>
        <taxon>Lampsilini</taxon>
        <taxon>Potamilus</taxon>
    </lineage>
</organism>
<reference evidence="1" key="2">
    <citation type="journal article" date="2021" name="Genome Biol. Evol.">
        <title>Developing a high-quality reference genome for a parasitic bivalve with doubly uniparental inheritance (Bivalvia: Unionida).</title>
        <authorList>
            <person name="Smith C.H."/>
        </authorList>
    </citation>
    <scope>NUCLEOTIDE SEQUENCE</scope>
    <source>
        <strain evidence="1">CHS0354</strain>
        <tissue evidence="1">Mantle</tissue>
    </source>
</reference>